<keyword evidence="1" id="KW-0812">Transmembrane</keyword>
<organism evidence="2">
    <name type="scientific">marine sediment metagenome</name>
    <dbReference type="NCBI Taxonomy" id="412755"/>
    <lineage>
        <taxon>unclassified sequences</taxon>
        <taxon>metagenomes</taxon>
        <taxon>ecological metagenomes</taxon>
    </lineage>
</organism>
<gene>
    <name evidence="2" type="ORF">LCGC14_0725590</name>
</gene>
<proteinExistence type="predicted"/>
<dbReference type="EMBL" id="LAZR01001662">
    <property type="protein sequence ID" value="KKN41208.1"/>
    <property type="molecule type" value="Genomic_DNA"/>
</dbReference>
<evidence type="ECO:0000313" key="2">
    <source>
        <dbReference type="EMBL" id="KKN41208.1"/>
    </source>
</evidence>
<comment type="caution">
    <text evidence="2">The sequence shown here is derived from an EMBL/GenBank/DDBJ whole genome shotgun (WGS) entry which is preliminary data.</text>
</comment>
<name>A0A0F9TIB5_9ZZZZ</name>
<keyword evidence="1" id="KW-1133">Transmembrane helix</keyword>
<protein>
    <submittedName>
        <fullName evidence="2">Uncharacterized protein</fullName>
    </submittedName>
</protein>
<evidence type="ECO:0000256" key="1">
    <source>
        <dbReference type="SAM" id="Phobius"/>
    </source>
</evidence>
<feature type="transmembrane region" description="Helical" evidence="1">
    <location>
        <begin position="7"/>
        <end position="26"/>
    </location>
</feature>
<reference evidence="2" key="1">
    <citation type="journal article" date="2015" name="Nature">
        <title>Complex archaea that bridge the gap between prokaryotes and eukaryotes.</title>
        <authorList>
            <person name="Spang A."/>
            <person name="Saw J.H."/>
            <person name="Jorgensen S.L."/>
            <person name="Zaremba-Niedzwiedzka K."/>
            <person name="Martijn J."/>
            <person name="Lind A.E."/>
            <person name="van Eijk R."/>
            <person name="Schleper C."/>
            <person name="Guy L."/>
            <person name="Ettema T.J."/>
        </authorList>
    </citation>
    <scope>NUCLEOTIDE SEQUENCE</scope>
</reference>
<sequence>MEKKTKAIMGVVIAIVAALMAFGVGMPDFLTSLLGIVPEVPVAPVVQ</sequence>
<dbReference type="AlphaFoldDB" id="A0A0F9TIB5"/>
<accession>A0A0F9TIB5</accession>
<keyword evidence="1" id="KW-0472">Membrane</keyword>